<protein>
    <submittedName>
        <fullName evidence="2">Uncharacterized protein</fullName>
    </submittedName>
</protein>
<dbReference type="KEGG" id="ssai:N0B31_11680"/>
<keyword evidence="1" id="KW-0472">Membrane</keyword>
<feature type="transmembrane region" description="Helical" evidence="1">
    <location>
        <begin position="157"/>
        <end position="179"/>
    </location>
</feature>
<feature type="transmembrane region" description="Helical" evidence="1">
    <location>
        <begin position="118"/>
        <end position="136"/>
    </location>
</feature>
<keyword evidence="3" id="KW-1185">Reference proteome</keyword>
<gene>
    <name evidence="2" type="ORF">N0B31_11680</name>
</gene>
<sequence length="182" mass="19217">MSAPFASLPVAHIAAALPLEVRLAVAVVAGFGATAIMTIAMDALPEGDVPPYVAAAALFGRSPGSVTKRQADAAHYAAGMLAGVIYELVVSGVDSVQTVAQRLVLFGTPTPLTLSDPVAIVLVITFLYVFFARLVFPRFGDRLFEDADVRRTVRRDWLVSATVYGVALLTVVPLLYAFLPVG</sequence>
<evidence type="ECO:0000313" key="3">
    <source>
        <dbReference type="Proteomes" id="UP001057580"/>
    </source>
</evidence>
<dbReference type="EMBL" id="CP104003">
    <property type="protein sequence ID" value="UWM52811.1"/>
    <property type="molecule type" value="Genomic_DNA"/>
</dbReference>
<name>A0A9E7QZC0_9EURY</name>
<evidence type="ECO:0000256" key="1">
    <source>
        <dbReference type="SAM" id="Phobius"/>
    </source>
</evidence>
<reference evidence="2" key="1">
    <citation type="submission" date="2022-09" db="EMBL/GenBank/DDBJ databases">
        <title>Diverse halophilic archaea isolated from saline environments.</title>
        <authorList>
            <person name="Cui H.-L."/>
        </authorList>
    </citation>
    <scope>NUCLEOTIDE SEQUENCE</scope>
    <source>
        <strain evidence="2">ZS-35-S2</strain>
    </source>
</reference>
<organism evidence="2 3">
    <name type="scientific">Salinirubellus salinus</name>
    <dbReference type="NCBI Taxonomy" id="1364945"/>
    <lineage>
        <taxon>Archaea</taxon>
        <taxon>Methanobacteriati</taxon>
        <taxon>Methanobacteriota</taxon>
        <taxon>Stenosarchaea group</taxon>
        <taxon>Halobacteria</taxon>
        <taxon>Halobacteriales</taxon>
        <taxon>Natronomonadaceae</taxon>
        <taxon>Salinirubellus</taxon>
    </lineage>
</organism>
<dbReference type="GeneID" id="74943092"/>
<keyword evidence="1" id="KW-0812">Transmembrane</keyword>
<feature type="transmembrane region" description="Helical" evidence="1">
    <location>
        <begin position="21"/>
        <end position="41"/>
    </location>
</feature>
<dbReference type="AlphaFoldDB" id="A0A9E7QZC0"/>
<dbReference type="RefSeq" id="WP_260591806.1">
    <property type="nucleotide sequence ID" value="NZ_CP104003.1"/>
</dbReference>
<keyword evidence="1" id="KW-1133">Transmembrane helix</keyword>
<evidence type="ECO:0000313" key="2">
    <source>
        <dbReference type="EMBL" id="UWM52811.1"/>
    </source>
</evidence>
<dbReference type="Proteomes" id="UP001057580">
    <property type="component" value="Chromosome"/>
</dbReference>
<proteinExistence type="predicted"/>
<accession>A0A9E7QZC0</accession>